<dbReference type="EMBL" id="OA565031">
    <property type="protein sequence ID" value="CAD7196160.1"/>
    <property type="molecule type" value="Genomic_DNA"/>
</dbReference>
<protein>
    <submittedName>
        <fullName evidence="1">Uncharacterized protein</fullName>
    </submittedName>
</protein>
<evidence type="ECO:0000313" key="1">
    <source>
        <dbReference type="EMBL" id="CAD7196160.1"/>
    </source>
</evidence>
<name>A0A7R8VCZ7_TIMDO</name>
<reference evidence="1" key="1">
    <citation type="submission" date="2020-11" db="EMBL/GenBank/DDBJ databases">
        <authorList>
            <person name="Tran Van P."/>
        </authorList>
    </citation>
    <scope>NUCLEOTIDE SEQUENCE</scope>
</reference>
<organism evidence="1">
    <name type="scientific">Timema douglasi</name>
    <name type="common">Walking stick</name>
    <dbReference type="NCBI Taxonomy" id="61478"/>
    <lineage>
        <taxon>Eukaryota</taxon>
        <taxon>Metazoa</taxon>
        <taxon>Ecdysozoa</taxon>
        <taxon>Arthropoda</taxon>
        <taxon>Hexapoda</taxon>
        <taxon>Insecta</taxon>
        <taxon>Pterygota</taxon>
        <taxon>Neoptera</taxon>
        <taxon>Polyneoptera</taxon>
        <taxon>Phasmatodea</taxon>
        <taxon>Timematodea</taxon>
        <taxon>Timematoidea</taxon>
        <taxon>Timematidae</taxon>
        <taxon>Timema</taxon>
    </lineage>
</organism>
<accession>A0A7R8VCZ7</accession>
<sequence length="114" mass="12739">MLNQLCCILKKHVTCWLPLPNKKPTSQHLLPGVFPLVSFNTGGKGSKRQGVAMRFDLVPTKIGLVSLLSKYKFGPYEKTEIPIVLLPKSVILGSTDEIWLKRMLCAQHDETIGH</sequence>
<gene>
    <name evidence="1" type="ORF">TDIB3V08_LOCUS2516</name>
</gene>
<proteinExistence type="predicted"/>
<dbReference type="AlphaFoldDB" id="A0A7R8VCZ7"/>